<dbReference type="EMBL" id="CAMGYJ010000008">
    <property type="protein sequence ID" value="CAI0463098.1"/>
    <property type="molecule type" value="Genomic_DNA"/>
</dbReference>
<reference evidence="1" key="1">
    <citation type="submission" date="2022-08" db="EMBL/GenBank/DDBJ databases">
        <authorList>
            <person name="Gutierrez-Valencia J."/>
        </authorList>
    </citation>
    <scope>NUCLEOTIDE SEQUENCE</scope>
</reference>
<name>A0AAV0NWV6_9ROSI</name>
<organism evidence="1 2">
    <name type="scientific">Linum tenue</name>
    <dbReference type="NCBI Taxonomy" id="586396"/>
    <lineage>
        <taxon>Eukaryota</taxon>
        <taxon>Viridiplantae</taxon>
        <taxon>Streptophyta</taxon>
        <taxon>Embryophyta</taxon>
        <taxon>Tracheophyta</taxon>
        <taxon>Spermatophyta</taxon>
        <taxon>Magnoliopsida</taxon>
        <taxon>eudicotyledons</taxon>
        <taxon>Gunneridae</taxon>
        <taxon>Pentapetalae</taxon>
        <taxon>rosids</taxon>
        <taxon>fabids</taxon>
        <taxon>Malpighiales</taxon>
        <taxon>Linaceae</taxon>
        <taxon>Linum</taxon>
    </lineage>
</organism>
<gene>
    <name evidence="1" type="ORF">LITE_LOCUS35630</name>
</gene>
<keyword evidence="2" id="KW-1185">Reference proteome</keyword>
<dbReference type="AlphaFoldDB" id="A0AAV0NWV6"/>
<dbReference type="Proteomes" id="UP001154282">
    <property type="component" value="Unassembled WGS sequence"/>
</dbReference>
<comment type="caution">
    <text evidence="1">The sequence shown here is derived from an EMBL/GenBank/DDBJ whole genome shotgun (WGS) entry which is preliminary data.</text>
</comment>
<protein>
    <submittedName>
        <fullName evidence="1">Uncharacterized protein</fullName>
    </submittedName>
</protein>
<accession>A0AAV0NWV6</accession>
<proteinExistence type="predicted"/>
<sequence length="141" mass="16409">MEETRKNTASCRRPDFDWDTIEKEANVDGELDPLREVWRSINLLSSKENSGKNRFLELSRSNGKYWGYTQIRLGDYFGNNKQEIIPGVESCTQTIHCLAPKWVYLTSLPGEQKEHPTRYFCTALETEEGFSRFPNLRAARK</sequence>
<evidence type="ECO:0000313" key="2">
    <source>
        <dbReference type="Proteomes" id="UP001154282"/>
    </source>
</evidence>
<evidence type="ECO:0000313" key="1">
    <source>
        <dbReference type="EMBL" id="CAI0463098.1"/>
    </source>
</evidence>